<evidence type="ECO:0008006" key="3">
    <source>
        <dbReference type="Google" id="ProtNLM"/>
    </source>
</evidence>
<dbReference type="AlphaFoldDB" id="A0AA41FZT7"/>
<gene>
    <name evidence="1" type="ORF">KTS37_04250</name>
</gene>
<evidence type="ECO:0000313" key="1">
    <source>
        <dbReference type="EMBL" id="MBV0900994.1"/>
    </source>
</evidence>
<dbReference type="Proteomes" id="UP001166304">
    <property type="component" value="Unassembled WGS sequence"/>
</dbReference>
<sequence>MRYSETHQLFEQACDFPADHETVVRQLGDVELTSQTGDSVTVREILTLTDESTYHTSEELYTSLVGNLGDPFIGRKYYDDRAGSTSGTKTVRSDVDML</sequence>
<keyword evidence="2" id="KW-1185">Reference proteome</keyword>
<dbReference type="InterPro" id="IPR043899">
    <property type="entry name" value="DUF5789"/>
</dbReference>
<name>A0AA41FZT7_9EURY</name>
<proteinExistence type="predicted"/>
<evidence type="ECO:0000313" key="2">
    <source>
        <dbReference type="Proteomes" id="UP001166304"/>
    </source>
</evidence>
<dbReference type="RefSeq" id="WP_162411738.1">
    <property type="nucleotide sequence ID" value="NZ_JAHQXE010000001.1"/>
</dbReference>
<reference evidence="1" key="1">
    <citation type="submission" date="2021-06" db="EMBL/GenBank/DDBJ databases">
        <title>New haloarchaea isolates fom saline soil.</title>
        <authorList>
            <person name="Duran-Viseras A."/>
            <person name="Sanchez-Porro C.S."/>
            <person name="Ventosa A."/>
        </authorList>
    </citation>
    <scope>NUCLEOTIDE SEQUENCE</scope>
    <source>
        <strain evidence="1">JCM 18369</strain>
    </source>
</reference>
<organism evidence="1 2">
    <name type="scientific">Haloarcula salina</name>
    <dbReference type="NCBI Taxonomy" id="1429914"/>
    <lineage>
        <taxon>Archaea</taxon>
        <taxon>Methanobacteriati</taxon>
        <taxon>Methanobacteriota</taxon>
        <taxon>Stenosarchaea group</taxon>
        <taxon>Halobacteria</taxon>
        <taxon>Halobacteriales</taxon>
        <taxon>Haloarculaceae</taxon>
        <taxon>Haloarcula</taxon>
    </lineage>
</organism>
<comment type="caution">
    <text evidence="1">The sequence shown here is derived from an EMBL/GenBank/DDBJ whole genome shotgun (WGS) entry which is preliminary data.</text>
</comment>
<dbReference type="EMBL" id="JAHQXE010000001">
    <property type="protein sequence ID" value="MBV0900994.1"/>
    <property type="molecule type" value="Genomic_DNA"/>
</dbReference>
<dbReference type="Pfam" id="PF19102">
    <property type="entry name" value="DUF5789"/>
    <property type="match status" value="1"/>
</dbReference>
<protein>
    <recommendedName>
        <fullName evidence="3">DUF2795 domain-containing protein</fullName>
    </recommendedName>
</protein>
<accession>A0AA41FZT7</accession>